<comment type="caution">
    <text evidence="3">The sequence shown here is derived from an EMBL/GenBank/DDBJ whole genome shotgun (WGS) entry which is preliminary data.</text>
</comment>
<accession>A0A916XG19</accession>
<dbReference type="RefSeq" id="WP_188565494.1">
    <property type="nucleotide sequence ID" value="NZ_BMED01000001.1"/>
</dbReference>
<reference evidence="3" key="2">
    <citation type="submission" date="2020-09" db="EMBL/GenBank/DDBJ databases">
        <authorList>
            <person name="Sun Q."/>
            <person name="Zhou Y."/>
        </authorList>
    </citation>
    <scope>NUCLEOTIDE SEQUENCE</scope>
    <source>
        <strain evidence="3">CGMCC 1.10998</strain>
    </source>
</reference>
<feature type="compositionally biased region" description="Basic and acidic residues" evidence="1">
    <location>
        <begin position="51"/>
        <end position="82"/>
    </location>
</feature>
<feature type="chain" id="PRO_5036835689" evidence="2">
    <location>
        <begin position="22"/>
        <end position="195"/>
    </location>
</feature>
<organism evidence="3 4">
    <name type="scientific">Undibacterium terreum</name>
    <dbReference type="NCBI Taxonomy" id="1224302"/>
    <lineage>
        <taxon>Bacteria</taxon>
        <taxon>Pseudomonadati</taxon>
        <taxon>Pseudomonadota</taxon>
        <taxon>Betaproteobacteria</taxon>
        <taxon>Burkholderiales</taxon>
        <taxon>Oxalobacteraceae</taxon>
        <taxon>Undibacterium</taxon>
    </lineage>
</organism>
<feature type="compositionally biased region" description="Basic and acidic residues" evidence="1">
    <location>
        <begin position="169"/>
        <end position="180"/>
    </location>
</feature>
<feature type="signal peptide" evidence="2">
    <location>
        <begin position="1"/>
        <end position="21"/>
    </location>
</feature>
<feature type="compositionally biased region" description="Polar residues" evidence="1">
    <location>
        <begin position="37"/>
        <end position="49"/>
    </location>
</feature>
<dbReference type="EMBL" id="BMED01000001">
    <property type="protein sequence ID" value="GGC70689.1"/>
    <property type="molecule type" value="Genomic_DNA"/>
</dbReference>
<evidence type="ECO:0000256" key="2">
    <source>
        <dbReference type="SAM" id="SignalP"/>
    </source>
</evidence>
<evidence type="ECO:0000256" key="1">
    <source>
        <dbReference type="SAM" id="MobiDB-lite"/>
    </source>
</evidence>
<protein>
    <submittedName>
        <fullName evidence="3">Uncharacterized protein</fullName>
    </submittedName>
</protein>
<name>A0A916XG19_9BURK</name>
<sequence length="195" mass="21608">MKTTKLLAVLLSSLFATAAFAQTAGTEVQRDVNQQQRIENGLKSGQLSTREAAKLEREEKAVDKTEARALKDGKLSQAEKNRIQNMQNKVSSDIHADKTNAQTGNPNSASSRRMQADVQRNVNQEQRVENGVKGGSLTNHEVAKLERGQAKVDGQEFQAGKNGHVSAGEQRKIQRDENKQSRHIHKDKNNDQIRG</sequence>
<evidence type="ECO:0000313" key="4">
    <source>
        <dbReference type="Proteomes" id="UP000637423"/>
    </source>
</evidence>
<gene>
    <name evidence="3" type="ORF">GCM10011396_17260</name>
</gene>
<feature type="compositionally biased region" description="Basic and acidic residues" evidence="1">
    <location>
        <begin position="141"/>
        <end position="154"/>
    </location>
</feature>
<reference evidence="3" key="1">
    <citation type="journal article" date="2014" name="Int. J. Syst. Evol. Microbiol.">
        <title>Complete genome sequence of Corynebacterium casei LMG S-19264T (=DSM 44701T), isolated from a smear-ripened cheese.</title>
        <authorList>
            <consortium name="US DOE Joint Genome Institute (JGI-PGF)"/>
            <person name="Walter F."/>
            <person name="Albersmeier A."/>
            <person name="Kalinowski J."/>
            <person name="Ruckert C."/>
        </authorList>
    </citation>
    <scope>NUCLEOTIDE SEQUENCE</scope>
    <source>
        <strain evidence="3">CGMCC 1.10998</strain>
    </source>
</reference>
<feature type="region of interest" description="Disordered" evidence="1">
    <location>
        <begin position="37"/>
        <end position="195"/>
    </location>
</feature>
<dbReference type="Proteomes" id="UP000637423">
    <property type="component" value="Unassembled WGS sequence"/>
</dbReference>
<keyword evidence="4" id="KW-1185">Reference proteome</keyword>
<keyword evidence="2" id="KW-0732">Signal</keyword>
<dbReference type="AlphaFoldDB" id="A0A916XG19"/>
<proteinExistence type="predicted"/>
<evidence type="ECO:0000313" key="3">
    <source>
        <dbReference type="EMBL" id="GGC70689.1"/>
    </source>
</evidence>
<feature type="compositionally biased region" description="Polar residues" evidence="1">
    <location>
        <begin position="99"/>
        <end position="125"/>
    </location>
</feature>